<feature type="compositionally biased region" description="Basic and acidic residues" evidence="5">
    <location>
        <begin position="241"/>
        <end position="258"/>
    </location>
</feature>
<evidence type="ECO:0000259" key="6">
    <source>
        <dbReference type="PROSITE" id="PS51039"/>
    </source>
</evidence>
<keyword evidence="2 4" id="KW-0863">Zinc-finger</keyword>
<keyword evidence="8" id="KW-1185">Reference proteome</keyword>
<feature type="region of interest" description="Disordered" evidence="5">
    <location>
        <begin position="91"/>
        <end position="114"/>
    </location>
</feature>
<feature type="compositionally biased region" description="Polar residues" evidence="5">
    <location>
        <begin position="210"/>
        <end position="223"/>
    </location>
</feature>
<dbReference type="InterPro" id="IPR035896">
    <property type="entry name" value="AN1-like_Znf"/>
</dbReference>
<feature type="compositionally biased region" description="Gly residues" evidence="5">
    <location>
        <begin position="227"/>
        <end position="237"/>
    </location>
</feature>
<dbReference type="Pfam" id="PF01428">
    <property type="entry name" value="zf-AN1"/>
    <property type="match status" value="1"/>
</dbReference>
<organism evidence="7 8">
    <name type="scientific">Plakobranchus ocellatus</name>
    <dbReference type="NCBI Taxonomy" id="259542"/>
    <lineage>
        <taxon>Eukaryota</taxon>
        <taxon>Metazoa</taxon>
        <taxon>Spiralia</taxon>
        <taxon>Lophotrochozoa</taxon>
        <taxon>Mollusca</taxon>
        <taxon>Gastropoda</taxon>
        <taxon>Heterobranchia</taxon>
        <taxon>Euthyneura</taxon>
        <taxon>Panpulmonata</taxon>
        <taxon>Sacoglossa</taxon>
        <taxon>Placobranchoidea</taxon>
        <taxon>Plakobranchidae</taxon>
        <taxon>Plakobranchus</taxon>
    </lineage>
</organism>
<evidence type="ECO:0000256" key="2">
    <source>
        <dbReference type="ARBA" id="ARBA00022771"/>
    </source>
</evidence>
<dbReference type="InterPro" id="IPR000058">
    <property type="entry name" value="Znf_AN1"/>
</dbReference>
<comment type="caution">
    <text evidence="7">The sequence shown here is derived from an EMBL/GenBank/DDBJ whole genome shotgun (WGS) entry which is preliminary data.</text>
</comment>
<protein>
    <submittedName>
        <fullName evidence="7">DNA-binding protein smubp-2</fullName>
    </submittedName>
</protein>
<proteinExistence type="predicted"/>
<dbReference type="PROSITE" id="PS51039">
    <property type="entry name" value="ZF_AN1"/>
    <property type="match status" value="1"/>
</dbReference>
<feature type="region of interest" description="Disordered" evidence="5">
    <location>
        <begin position="210"/>
        <end position="267"/>
    </location>
</feature>
<gene>
    <name evidence="7" type="ORF">PoB_002948400</name>
</gene>
<name>A0AAV4A931_9GAST</name>
<dbReference type="EMBL" id="BLXT01003695">
    <property type="protein sequence ID" value="GFO02979.1"/>
    <property type="molecule type" value="Genomic_DNA"/>
</dbReference>
<feature type="region of interest" description="Disordered" evidence="5">
    <location>
        <begin position="153"/>
        <end position="175"/>
    </location>
</feature>
<evidence type="ECO:0000313" key="7">
    <source>
        <dbReference type="EMBL" id="GFO02979.1"/>
    </source>
</evidence>
<keyword evidence="1" id="KW-0479">Metal-binding</keyword>
<evidence type="ECO:0000256" key="1">
    <source>
        <dbReference type="ARBA" id="ARBA00022723"/>
    </source>
</evidence>
<feature type="domain" description="AN1-type" evidence="6">
    <location>
        <begin position="290"/>
        <end position="339"/>
    </location>
</feature>
<dbReference type="SMART" id="SM00154">
    <property type="entry name" value="ZnF_AN1"/>
    <property type="match status" value="1"/>
</dbReference>
<accession>A0AAV4A931</accession>
<evidence type="ECO:0000313" key="8">
    <source>
        <dbReference type="Proteomes" id="UP000735302"/>
    </source>
</evidence>
<reference evidence="7 8" key="1">
    <citation type="journal article" date="2021" name="Elife">
        <title>Chloroplast acquisition without the gene transfer in kleptoplastic sea slugs, Plakobranchus ocellatus.</title>
        <authorList>
            <person name="Maeda T."/>
            <person name="Takahashi S."/>
            <person name="Yoshida T."/>
            <person name="Shimamura S."/>
            <person name="Takaki Y."/>
            <person name="Nagai Y."/>
            <person name="Toyoda A."/>
            <person name="Suzuki Y."/>
            <person name="Arimoto A."/>
            <person name="Ishii H."/>
            <person name="Satoh N."/>
            <person name="Nishiyama T."/>
            <person name="Hasebe M."/>
            <person name="Maruyama T."/>
            <person name="Minagawa J."/>
            <person name="Obokata J."/>
            <person name="Shigenobu S."/>
        </authorList>
    </citation>
    <scope>NUCLEOTIDE SEQUENCE [LARGE SCALE GENOMIC DNA]</scope>
</reference>
<feature type="compositionally biased region" description="Polar residues" evidence="5">
    <location>
        <begin position="154"/>
        <end position="163"/>
    </location>
</feature>
<dbReference type="Gene3D" id="4.10.1110.10">
    <property type="entry name" value="AN1-like Zinc finger"/>
    <property type="match status" value="1"/>
</dbReference>
<dbReference type="Proteomes" id="UP000735302">
    <property type="component" value="Unassembled WGS sequence"/>
</dbReference>
<evidence type="ECO:0000256" key="4">
    <source>
        <dbReference type="PROSITE-ProRule" id="PRU00449"/>
    </source>
</evidence>
<sequence>MGLGHTSVGEGKTRHIQVTKQAAHNGGSPAVPQDKTDEELTGIKLEPSASHTAGTDADERSLNNSDTLKNKTKSEAFEDDNCRVEGAVEDLKSVSTSTAGEVPNTELYKSSQDESSAVLHDDGTDIIDSAQDKSQQVVGLTEGSVSVVPLPQREVSSSASELANCQGKDGTGKEEDGKFKSIQDLTACSYCEKKIPKNNIFLHELHCSKQTRPSSQTDSNRQNGPVVGMGGGGGGGKGARKKENMKRQELPAVKEKKEKQKPKVSHVQKASEALKKIDNDDFEALISTITALDGQCAFRKCKTLTTTLGQKCNLCDRRFCLAHLTPEIHGCGAAAKDQARRTISREGVLHSGSGVPDKKPNAARRAQLELKMDKKKEELAKVRARKGDKKKS</sequence>
<feature type="region of interest" description="Disordered" evidence="5">
    <location>
        <begin position="1"/>
        <end position="75"/>
    </location>
</feature>
<dbReference type="GO" id="GO:0003677">
    <property type="term" value="F:DNA binding"/>
    <property type="evidence" value="ECO:0007669"/>
    <property type="project" value="UniProtKB-KW"/>
</dbReference>
<evidence type="ECO:0000256" key="3">
    <source>
        <dbReference type="ARBA" id="ARBA00022833"/>
    </source>
</evidence>
<keyword evidence="3" id="KW-0862">Zinc</keyword>
<evidence type="ECO:0000256" key="5">
    <source>
        <dbReference type="SAM" id="MobiDB-lite"/>
    </source>
</evidence>
<dbReference type="GO" id="GO:0008270">
    <property type="term" value="F:zinc ion binding"/>
    <property type="evidence" value="ECO:0007669"/>
    <property type="project" value="UniProtKB-KW"/>
</dbReference>
<dbReference type="SUPFAM" id="SSF118310">
    <property type="entry name" value="AN1-like Zinc finger"/>
    <property type="match status" value="1"/>
</dbReference>
<keyword evidence="7" id="KW-0238">DNA-binding</keyword>
<dbReference type="AlphaFoldDB" id="A0AAV4A931"/>